<keyword evidence="5" id="KW-0689">Ribosomal protein</keyword>
<reference evidence="7" key="3">
    <citation type="submission" date="2025-09" db="UniProtKB">
        <authorList>
            <consortium name="Ensembl"/>
        </authorList>
    </citation>
    <scope>IDENTIFICATION</scope>
</reference>
<keyword evidence="8" id="KW-1185">Reference proteome</keyword>
<dbReference type="GO" id="GO:0003735">
    <property type="term" value="F:structural constituent of ribosome"/>
    <property type="evidence" value="ECO:0007669"/>
    <property type="project" value="InterPro"/>
</dbReference>
<dbReference type="Gene3D" id="2.20.25.30">
    <property type="match status" value="1"/>
</dbReference>
<evidence type="ECO:0000256" key="4">
    <source>
        <dbReference type="ARBA" id="ARBA00022833"/>
    </source>
</evidence>
<dbReference type="GO" id="GO:0022625">
    <property type="term" value="C:cytosolic large ribosomal subunit"/>
    <property type="evidence" value="ECO:0007669"/>
    <property type="project" value="UniProtKB-ARBA"/>
</dbReference>
<evidence type="ECO:0000256" key="2">
    <source>
        <dbReference type="ARBA" id="ARBA00022723"/>
    </source>
</evidence>
<name>A0A493T2G4_ANAPP</name>
<organism evidence="7 8">
    <name type="scientific">Anas platyrhynchos platyrhynchos</name>
    <name type="common">Northern mallard</name>
    <dbReference type="NCBI Taxonomy" id="8840"/>
    <lineage>
        <taxon>Eukaryota</taxon>
        <taxon>Metazoa</taxon>
        <taxon>Chordata</taxon>
        <taxon>Craniata</taxon>
        <taxon>Vertebrata</taxon>
        <taxon>Euteleostomi</taxon>
        <taxon>Archelosauria</taxon>
        <taxon>Archosauria</taxon>
        <taxon>Dinosauria</taxon>
        <taxon>Saurischia</taxon>
        <taxon>Theropoda</taxon>
        <taxon>Coelurosauria</taxon>
        <taxon>Aves</taxon>
        <taxon>Neognathae</taxon>
        <taxon>Galloanserae</taxon>
        <taxon>Anseriformes</taxon>
        <taxon>Anatidae</taxon>
        <taxon>Anatinae</taxon>
        <taxon>Anas</taxon>
    </lineage>
</organism>
<comment type="similarity">
    <text evidence="1">Belongs to the eukaryotic ribosomal protein eL43 family.</text>
</comment>
<evidence type="ECO:0000256" key="1">
    <source>
        <dbReference type="ARBA" id="ARBA00008672"/>
    </source>
</evidence>
<dbReference type="AlphaFoldDB" id="A0A493T2G4"/>
<evidence type="ECO:0000313" key="7">
    <source>
        <dbReference type="Ensembl" id="ENSAPLP00000019845.1"/>
    </source>
</evidence>
<evidence type="ECO:0000256" key="5">
    <source>
        <dbReference type="ARBA" id="ARBA00022980"/>
    </source>
</evidence>
<reference evidence="7" key="2">
    <citation type="submission" date="2025-08" db="UniProtKB">
        <authorList>
            <consortium name="Ensembl"/>
        </authorList>
    </citation>
    <scope>IDENTIFICATION</scope>
</reference>
<evidence type="ECO:0000256" key="3">
    <source>
        <dbReference type="ARBA" id="ARBA00022771"/>
    </source>
</evidence>
<dbReference type="PANTHER" id="PTHR48188">
    <property type="entry name" value="60S RIBOSOMAL PROTEIN L43"/>
    <property type="match status" value="1"/>
</dbReference>
<dbReference type="InterPro" id="IPR011331">
    <property type="entry name" value="Ribosomal_eL37/eL43"/>
</dbReference>
<dbReference type="InterPro" id="IPR011332">
    <property type="entry name" value="Ribosomal_zn-bd"/>
</dbReference>
<dbReference type="PANTHER" id="PTHR48188:SF3">
    <property type="entry name" value="60S RIBOSOMAL PROTEIN L37A-RELATED"/>
    <property type="match status" value="1"/>
</dbReference>
<dbReference type="SUPFAM" id="SSF57829">
    <property type="entry name" value="Zn-binding ribosomal proteins"/>
    <property type="match status" value="1"/>
</dbReference>
<keyword evidence="3" id="KW-0863">Zinc-finger</keyword>
<dbReference type="STRING" id="8840.ENSAPLP00000019845"/>
<protein>
    <submittedName>
        <fullName evidence="7">Uncharacterized protein</fullName>
    </submittedName>
</protein>
<reference evidence="7 8" key="1">
    <citation type="submission" date="2017-10" db="EMBL/GenBank/DDBJ databases">
        <title>A new Pekin duck reference genome.</title>
        <authorList>
            <person name="Hou Z.-C."/>
            <person name="Zhou Z.-K."/>
            <person name="Zhu F."/>
            <person name="Hou S.-S."/>
        </authorList>
    </citation>
    <scope>NUCLEOTIDE SEQUENCE [LARGE SCALE GENOMIC DNA]</scope>
</reference>
<proteinExistence type="inferred from homology"/>
<evidence type="ECO:0000256" key="6">
    <source>
        <dbReference type="ARBA" id="ARBA00023274"/>
    </source>
</evidence>
<dbReference type="Proteomes" id="UP000016666">
    <property type="component" value="Chromosome 13"/>
</dbReference>
<evidence type="ECO:0000313" key="8">
    <source>
        <dbReference type="Proteomes" id="UP000016666"/>
    </source>
</evidence>
<dbReference type="Ensembl" id="ENSAPLT00000045646.1">
    <property type="protein sequence ID" value="ENSAPLP00000019845.1"/>
    <property type="gene ID" value="ENSAPLG00000020067.1"/>
</dbReference>
<dbReference type="GO" id="GO:0070180">
    <property type="term" value="F:large ribosomal subunit rRNA binding"/>
    <property type="evidence" value="ECO:0007669"/>
    <property type="project" value="TreeGrafter"/>
</dbReference>
<keyword evidence="6" id="KW-0687">Ribonucleoprotein</keyword>
<dbReference type="InterPro" id="IPR002674">
    <property type="entry name" value="Ribosomal_eL43"/>
</dbReference>
<accession>A0A493T2G4</accession>
<keyword evidence="2" id="KW-0479">Metal-binding</keyword>
<dbReference type="GO" id="GO:0008270">
    <property type="term" value="F:zinc ion binding"/>
    <property type="evidence" value="ECO:0007669"/>
    <property type="project" value="UniProtKB-KW"/>
</dbReference>
<dbReference type="GeneTree" id="ENSGT01000000216476"/>
<dbReference type="Pfam" id="PF01780">
    <property type="entry name" value="Ribosomal_L37ae"/>
    <property type="match status" value="1"/>
</dbReference>
<sequence>LAKKHKNIGTAGNHWTHYGTLLRKMVKMTGIKQHARYTHFFCKEESHGFLVLSILHKDSCWLCSDIQFTSAITVNSMAKRLRN</sequence>
<keyword evidence="4" id="KW-0862">Zinc</keyword>
<dbReference type="GO" id="GO:0006412">
    <property type="term" value="P:translation"/>
    <property type="evidence" value="ECO:0007669"/>
    <property type="project" value="InterPro"/>
</dbReference>